<dbReference type="Proteomes" id="UP000231436">
    <property type="component" value="Unassembled WGS sequence"/>
</dbReference>
<comment type="caution">
    <text evidence="1">The sequence shown here is derived from an EMBL/GenBank/DDBJ whole genome shotgun (WGS) entry which is preliminary data.</text>
</comment>
<proteinExistence type="predicted"/>
<gene>
    <name evidence="1" type="ORF">COV05_04165</name>
</gene>
<dbReference type="EMBL" id="PFEU01000018">
    <property type="protein sequence ID" value="PJE76535.1"/>
    <property type="molecule type" value="Genomic_DNA"/>
</dbReference>
<sequence length="164" mass="18930">MQDLLEQIEKGLEANLYYLSLFVALAIPDICGAIDASDGEASKAKYIKWFDEHLQTKYSTSFNGELCYYFRCSLLHQGSSQHSKSRYKRIMFIEPDRSIRIHRSIMNDAYFIDVKDFCNDMVEACKGWLQKVETTPLFQTNSIKFIMRYPQGLKPYVSGVPVIG</sequence>
<dbReference type="AlphaFoldDB" id="A0A2M8LGK8"/>
<evidence type="ECO:0000313" key="1">
    <source>
        <dbReference type="EMBL" id="PJE76535.1"/>
    </source>
</evidence>
<name>A0A2M8LGK8_9BACT</name>
<reference evidence="2" key="1">
    <citation type="submission" date="2017-09" db="EMBL/GenBank/DDBJ databases">
        <title>Depth-based differentiation of microbial function through sediment-hosted aquifers and enrichment of novel symbionts in the deep terrestrial subsurface.</title>
        <authorList>
            <person name="Probst A.J."/>
            <person name="Ladd B."/>
            <person name="Jarett J.K."/>
            <person name="Geller-Mcgrath D.E."/>
            <person name="Sieber C.M.K."/>
            <person name="Emerson J.B."/>
            <person name="Anantharaman K."/>
            <person name="Thomas B.C."/>
            <person name="Malmstrom R."/>
            <person name="Stieglmeier M."/>
            <person name="Klingl A."/>
            <person name="Woyke T."/>
            <person name="Ryan C.M."/>
            <person name="Banfield J.F."/>
        </authorList>
    </citation>
    <scope>NUCLEOTIDE SEQUENCE [LARGE SCALE GENOMIC DNA]</scope>
</reference>
<protein>
    <submittedName>
        <fullName evidence="1">Uncharacterized protein</fullName>
    </submittedName>
</protein>
<organism evidence="1 2">
    <name type="scientific">Candidatus Uhrbacteria bacterium CG10_big_fil_rev_8_21_14_0_10_48_16</name>
    <dbReference type="NCBI Taxonomy" id="1975038"/>
    <lineage>
        <taxon>Bacteria</taxon>
        <taxon>Candidatus Uhriibacteriota</taxon>
    </lineage>
</organism>
<accession>A0A2M8LGK8</accession>
<evidence type="ECO:0000313" key="2">
    <source>
        <dbReference type="Proteomes" id="UP000231436"/>
    </source>
</evidence>